<dbReference type="Pfam" id="PF13229">
    <property type="entry name" value="Beta_helix"/>
    <property type="match status" value="1"/>
</dbReference>
<dbReference type="Gene3D" id="2.160.20.10">
    <property type="entry name" value="Single-stranded right-handed beta-helix, Pectin lyase-like"/>
    <property type="match status" value="1"/>
</dbReference>
<evidence type="ECO:0000256" key="1">
    <source>
        <dbReference type="ARBA" id="ARBA00022737"/>
    </source>
</evidence>
<dbReference type="PANTHER" id="PTHR22990:SF32">
    <property type="entry name" value="RIGHT HANDED BETA HELIX DOMAIN-CONTAINING PROTEIN"/>
    <property type="match status" value="1"/>
</dbReference>
<keyword evidence="3" id="KW-0732">Signal</keyword>
<dbReference type="InterPro" id="IPR051550">
    <property type="entry name" value="SCF-Subunits/Alg-Epimerases"/>
</dbReference>
<evidence type="ECO:0000256" key="3">
    <source>
        <dbReference type="SAM" id="SignalP"/>
    </source>
</evidence>
<evidence type="ECO:0000256" key="2">
    <source>
        <dbReference type="SAM" id="MobiDB-lite"/>
    </source>
</evidence>
<keyword evidence="5" id="KW-0456">Lyase</keyword>
<name>A0A4Q7L3J3_9PSEU</name>
<feature type="region of interest" description="Disordered" evidence="2">
    <location>
        <begin position="374"/>
        <end position="402"/>
    </location>
</feature>
<dbReference type="GO" id="GO:0016829">
    <property type="term" value="F:lyase activity"/>
    <property type="evidence" value="ECO:0007669"/>
    <property type="project" value="UniProtKB-KW"/>
</dbReference>
<evidence type="ECO:0000313" key="6">
    <source>
        <dbReference type="Proteomes" id="UP000294257"/>
    </source>
</evidence>
<sequence>MSGRTIGIASCVAVVLAVIAATVGSAEPVPGRTLTVGPNGEYQTIQAAADAAEPGDTVSIEPGTYDGGLSITKSGSSGKPITFKGEGGTVVVTGDGGGDNGLIALGNNSWLRFSNITSTGSRGFGVYGSGGHDLVFENVGVNGSQDGGLVLLGTSRVLVDGCEIQGTNAEGTGADHEALSIGSGSSDVEVRRCAVHDNGEEGIDVKDNAEARARIHDNKLWNNRGPNIYVASSSFVDVYNNVVSAALHETKPGILVGVEDYSEIKKVDNLKVYNNVSHGNAQAGLAFWVQSSGTMSNIQIVNNTFHGNRSGSIAFGDETYSGENILRNNIYGEGDSVAHGDFVSDHNTVGDPGFVDPAAGDFRLKDGSSAIDTGSGSAAPAFDLDNKPRPAGGGHDIGAYER</sequence>
<dbReference type="NCBIfam" id="NF041518">
    <property type="entry name" value="choice_anch_Q"/>
    <property type="match status" value="1"/>
</dbReference>
<reference evidence="5 6" key="1">
    <citation type="submission" date="2019-02" db="EMBL/GenBank/DDBJ databases">
        <title>Genomic Encyclopedia of Type Strains, Phase IV (KMG-IV): sequencing the most valuable type-strain genomes for metagenomic binning, comparative biology and taxonomic classification.</title>
        <authorList>
            <person name="Goeker M."/>
        </authorList>
    </citation>
    <scope>NUCLEOTIDE SEQUENCE [LARGE SCALE GENOMIC DNA]</scope>
    <source>
        <strain evidence="5 6">DSM 101727</strain>
    </source>
</reference>
<dbReference type="InterPro" id="IPR006626">
    <property type="entry name" value="PbH1"/>
</dbReference>
<dbReference type="EMBL" id="SGWQ01000001">
    <property type="protein sequence ID" value="RZS44178.1"/>
    <property type="molecule type" value="Genomic_DNA"/>
</dbReference>
<dbReference type="InterPro" id="IPR039448">
    <property type="entry name" value="Beta_helix"/>
</dbReference>
<feature type="signal peptide" evidence="3">
    <location>
        <begin position="1"/>
        <end position="26"/>
    </location>
</feature>
<dbReference type="SMART" id="SM00710">
    <property type="entry name" value="PbH1"/>
    <property type="match status" value="8"/>
</dbReference>
<proteinExistence type="predicted"/>
<dbReference type="RefSeq" id="WP_165401152.1">
    <property type="nucleotide sequence ID" value="NZ_SGWQ01000001.1"/>
</dbReference>
<dbReference type="InterPro" id="IPR012334">
    <property type="entry name" value="Pectin_lyas_fold"/>
</dbReference>
<comment type="caution">
    <text evidence="5">The sequence shown here is derived from an EMBL/GenBank/DDBJ whole genome shotgun (WGS) entry which is preliminary data.</text>
</comment>
<dbReference type="InterPro" id="IPR059226">
    <property type="entry name" value="Choice_anch_Q_dom"/>
</dbReference>
<organism evidence="5 6">
    <name type="scientific">Herbihabitans rhizosphaerae</name>
    <dbReference type="NCBI Taxonomy" id="1872711"/>
    <lineage>
        <taxon>Bacteria</taxon>
        <taxon>Bacillati</taxon>
        <taxon>Actinomycetota</taxon>
        <taxon>Actinomycetes</taxon>
        <taxon>Pseudonocardiales</taxon>
        <taxon>Pseudonocardiaceae</taxon>
        <taxon>Herbihabitans</taxon>
    </lineage>
</organism>
<protein>
    <submittedName>
        <fullName evidence="5">Parallel beta helix pectate lyase-like protein</fullName>
    </submittedName>
</protein>
<gene>
    <name evidence="5" type="ORF">EV193_10153</name>
</gene>
<dbReference type="InterPro" id="IPR011050">
    <property type="entry name" value="Pectin_lyase_fold/virulence"/>
</dbReference>
<dbReference type="AlphaFoldDB" id="A0A4Q7L3J3"/>
<feature type="domain" description="Right handed beta helix" evidence="4">
    <location>
        <begin position="96"/>
        <end position="242"/>
    </location>
</feature>
<keyword evidence="1" id="KW-0677">Repeat</keyword>
<dbReference type="PANTHER" id="PTHR22990">
    <property type="entry name" value="F-BOX ONLY PROTEIN"/>
    <property type="match status" value="1"/>
</dbReference>
<evidence type="ECO:0000259" key="4">
    <source>
        <dbReference type="Pfam" id="PF13229"/>
    </source>
</evidence>
<evidence type="ECO:0000313" key="5">
    <source>
        <dbReference type="EMBL" id="RZS44178.1"/>
    </source>
</evidence>
<dbReference type="SUPFAM" id="SSF51126">
    <property type="entry name" value="Pectin lyase-like"/>
    <property type="match status" value="1"/>
</dbReference>
<accession>A0A4Q7L3J3</accession>
<keyword evidence="6" id="KW-1185">Reference proteome</keyword>
<feature type="chain" id="PRO_5020987088" evidence="3">
    <location>
        <begin position="27"/>
        <end position="402"/>
    </location>
</feature>
<dbReference type="GO" id="GO:0006511">
    <property type="term" value="P:ubiquitin-dependent protein catabolic process"/>
    <property type="evidence" value="ECO:0007669"/>
    <property type="project" value="TreeGrafter"/>
</dbReference>
<dbReference type="Proteomes" id="UP000294257">
    <property type="component" value="Unassembled WGS sequence"/>
</dbReference>